<gene>
    <name evidence="1" type="ORF">TVAG_290990</name>
</gene>
<dbReference type="PANTHER" id="PTHR44749">
    <property type="entry name" value="SUPPRESSOR OF RPS4-RLD 1"/>
    <property type="match status" value="1"/>
</dbReference>
<dbReference type="RefSeq" id="XP_001313322.1">
    <property type="nucleotide sequence ID" value="XM_001313321.1"/>
</dbReference>
<evidence type="ECO:0000313" key="1">
    <source>
        <dbReference type="EMBL" id="EAY00393.1"/>
    </source>
</evidence>
<reference evidence="1" key="2">
    <citation type="journal article" date="2007" name="Science">
        <title>Draft genome sequence of the sexually transmitted pathogen Trichomonas vaginalis.</title>
        <authorList>
            <person name="Carlton J.M."/>
            <person name="Hirt R.P."/>
            <person name="Silva J.C."/>
            <person name="Delcher A.L."/>
            <person name="Schatz M."/>
            <person name="Zhao Q."/>
            <person name="Wortman J.R."/>
            <person name="Bidwell S.L."/>
            <person name="Alsmark U.C.M."/>
            <person name="Besteiro S."/>
            <person name="Sicheritz-Ponten T."/>
            <person name="Noel C.J."/>
            <person name="Dacks J.B."/>
            <person name="Foster P.G."/>
            <person name="Simillion C."/>
            <person name="Van de Peer Y."/>
            <person name="Miranda-Saavedra D."/>
            <person name="Barton G.J."/>
            <person name="Westrop G.D."/>
            <person name="Mueller S."/>
            <person name="Dessi D."/>
            <person name="Fiori P.L."/>
            <person name="Ren Q."/>
            <person name="Paulsen I."/>
            <person name="Zhang H."/>
            <person name="Bastida-Corcuera F.D."/>
            <person name="Simoes-Barbosa A."/>
            <person name="Brown M.T."/>
            <person name="Hayes R.D."/>
            <person name="Mukherjee M."/>
            <person name="Okumura C.Y."/>
            <person name="Schneider R."/>
            <person name="Smith A.J."/>
            <person name="Vanacova S."/>
            <person name="Villalvazo M."/>
            <person name="Haas B.J."/>
            <person name="Pertea M."/>
            <person name="Feldblyum T.V."/>
            <person name="Utterback T.R."/>
            <person name="Shu C.L."/>
            <person name="Osoegawa K."/>
            <person name="de Jong P.J."/>
            <person name="Hrdy I."/>
            <person name="Horvathova L."/>
            <person name="Zubacova Z."/>
            <person name="Dolezal P."/>
            <person name="Malik S.B."/>
            <person name="Logsdon J.M. Jr."/>
            <person name="Henze K."/>
            <person name="Gupta A."/>
            <person name="Wang C.C."/>
            <person name="Dunne R.L."/>
            <person name="Upcroft J.A."/>
            <person name="Upcroft P."/>
            <person name="White O."/>
            <person name="Salzberg S.L."/>
            <person name="Tang P."/>
            <person name="Chiu C.-H."/>
            <person name="Lee Y.-S."/>
            <person name="Embley T.M."/>
            <person name="Coombs G.H."/>
            <person name="Mottram J.C."/>
            <person name="Tachezy J."/>
            <person name="Fraser-Liggett C.M."/>
            <person name="Johnson P.J."/>
        </authorList>
    </citation>
    <scope>NUCLEOTIDE SEQUENCE [LARGE SCALE GENOMIC DNA]</scope>
    <source>
        <strain evidence="1">G3</strain>
    </source>
</reference>
<dbReference type="InterPro" id="IPR044650">
    <property type="entry name" value="SRFR1-like"/>
</dbReference>
<dbReference type="VEuPathDB" id="TrichDB:TVAG_290990"/>
<dbReference type="GO" id="GO:0045892">
    <property type="term" value="P:negative regulation of DNA-templated transcription"/>
    <property type="evidence" value="ECO:0007669"/>
    <property type="project" value="InterPro"/>
</dbReference>
<dbReference type="InParanoid" id="A2F3X7"/>
<dbReference type="SMART" id="SM00028">
    <property type="entry name" value="TPR"/>
    <property type="match status" value="6"/>
</dbReference>
<dbReference type="OrthoDB" id="1658288at2759"/>
<dbReference type="SUPFAM" id="SSF48452">
    <property type="entry name" value="TPR-like"/>
    <property type="match status" value="3"/>
</dbReference>
<keyword evidence="2" id="KW-1185">Reference proteome</keyword>
<dbReference type="EMBL" id="DS113603">
    <property type="protein sequence ID" value="EAY00393.1"/>
    <property type="molecule type" value="Genomic_DNA"/>
</dbReference>
<dbReference type="VEuPathDB" id="TrichDB:TVAGG3_0307570"/>
<dbReference type="Gene3D" id="1.25.40.10">
    <property type="entry name" value="Tetratricopeptide repeat domain"/>
    <property type="match status" value="3"/>
</dbReference>
<dbReference type="InterPro" id="IPR019734">
    <property type="entry name" value="TPR_rpt"/>
</dbReference>
<dbReference type="Proteomes" id="UP000001542">
    <property type="component" value="Unassembled WGS sequence"/>
</dbReference>
<dbReference type="KEGG" id="tva:4758213"/>
<dbReference type="SMR" id="A2F3X7"/>
<proteinExistence type="predicted"/>
<dbReference type="InterPro" id="IPR011990">
    <property type="entry name" value="TPR-like_helical_dom_sf"/>
</dbReference>
<evidence type="ECO:0000313" key="2">
    <source>
        <dbReference type="Proteomes" id="UP000001542"/>
    </source>
</evidence>
<dbReference type="AlphaFoldDB" id="A2F3X7"/>
<sequence length="807" mass="91581">MIGGNQRMEGDVFSVHDILNDIEAGSAVSTLATIKSEIDRQISSAAISTLWLEKGIVNLSLELVKQAINDCRRSLEHDPDNILAYFVLGVSYLWKGDEETAMKEWQEGLTKSGVILTHLVVSEIVKNCTVREYIKSIRFNVKSLFEFHDNFSPEIICTPFGIDLAVKFIKEKNYPMAITYLNIILSSNASNQDAIKYRGIAYCLSKQYSLAIQDLSTALAMNETDEILRYRANAYAMSKNYFLAIQDLSYVIQYNSTDYESIATRATLQMWRGYFTAALTDFKLIPQQEYNSFTWLSYAEALFAVGKVKLASEYIKYVEKTNNKRAFLEYLICRQKGDLNGAINAMLQITVSTANARILQITAGLFFANGDLKSAIGAYKVALKFVSNPIEYLRSQAICFFCAMNFEKALETCEIITKRLNENQINVDLCTDDNENPIDTPLIKFISRNDPQKINELAEQTVSWIRAIIYHVKDSIESITPTSLIHAPNSLSENIKFETNRMEALKQIAEEADKIGKNVFGLPRDRLPAKRLIRAMGLSALYLGASLRREITSASKCSWKDPFDVVLAILNLADPNNLSTWCDCLVILGHAFNAPKYEVHRGEWLNPRLKDRFQDIMKKFKTKYGFKLSKEGDNIVGFDQPYYVVEGTIPEHDNIPKPSIILEPKVFGFDIYLTPKSDTQSAWQTAVVFDECWKKLINGDNPMNALSKMILLIWLTNQFTFYQNEIGHILLHAYCIAAQGKYCDPFGNDNKEPFVDMLVEPAFPQFFERVKFVYNSFARGDKSVQMSTISFFDSEISVGDLLTMLSL</sequence>
<dbReference type="eggNOG" id="KOG1124">
    <property type="taxonomic scope" value="Eukaryota"/>
</dbReference>
<accession>A2F3X7</accession>
<dbReference type="PANTHER" id="PTHR44749:SF1">
    <property type="entry name" value="TETRATRICOPEPTIDE-LIKE HELICAL DOMAIN-CONTAINING PROTEIN"/>
    <property type="match status" value="1"/>
</dbReference>
<organism evidence="1 2">
    <name type="scientific">Trichomonas vaginalis (strain ATCC PRA-98 / G3)</name>
    <dbReference type="NCBI Taxonomy" id="412133"/>
    <lineage>
        <taxon>Eukaryota</taxon>
        <taxon>Metamonada</taxon>
        <taxon>Parabasalia</taxon>
        <taxon>Trichomonadida</taxon>
        <taxon>Trichomonadidae</taxon>
        <taxon>Trichomonas</taxon>
    </lineage>
</organism>
<name>A2F3X7_TRIV3</name>
<reference evidence="1" key="1">
    <citation type="submission" date="2006-10" db="EMBL/GenBank/DDBJ databases">
        <authorList>
            <person name="Amadeo P."/>
            <person name="Zhao Q."/>
            <person name="Wortman J."/>
            <person name="Fraser-Liggett C."/>
            <person name="Carlton J."/>
        </authorList>
    </citation>
    <scope>NUCLEOTIDE SEQUENCE</scope>
    <source>
        <strain evidence="1">G3</strain>
    </source>
</reference>
<protein>
    <submittedName>
        <fullName evidence="1">TPR Domain containing protein</fullName>
    </submittedName>
</protein>